<evidence type="ECO:0000313" key="3">
    <source>
        <dbReference type="EMBL" id="MBR7831903.1"/>
    </source>
</evidence>
<evidence type="ECO:0000256" key="1">
    <source>
        <dbReference type="ARBA" id="ARBA00023002"/>
    </source>
</evidence>
<dbReference type="Proteomes" id="UP000675781">
    <property type="component" value="Unassembled WGS sequence"/>
</dbReference>
<accession>A0A941EKA2</accession>
<feature type="domain" description="Flavin reductase like" evidence="2">
    <location>
        <begin position="10"/>
        <end position="153"/>
    </location>
</feature>
<dbReference type="EMBL" id="JAGSOG010000003">
    <property type="protein sequence ID" value="MBR7831903.1"/>
    <property type="molecule type" value="Genomic_DNA"/>
</dbReference>
<dbReference type="RefSeq" id="WP_212526437.1">
    <property type="nucleotide sequence ID" value="NZ_JAGSOG010000003.1"/>
</dbReference>
<dbReference type="SMART" id="SM00903">
    <property type="entry name" value="Flavin_Reduct"/>
    <property type="match status" value="1"/>
</dbReference>
<evidence type="ECO:0000313" key="4">
    <source>
        <dbReference type="Proteomes" id="UP000675781"/>
    </source>
</evidence>
<sequence length="171" mass="17604">MDAKAFTAAMARVPGAVTVVTTVDGAGRRWGFTSSSFCSVSLDPPLVLVCLGKKASTHPAFAAARHFMVNVLTEDQALVAQRFATSGIDRFAAGDMQACELGLPGLPAPCARVACAARSLVDAGDHSILIGEVEAVHVGPHTPLVYVDRAYTCPLSVGDGAVLAGVTARPK</sequence>
<dbReference type="InterPro" id="IPR002563">
    <property type="entry name" value="Flavin_Rdtase-like_dom"/>
</dbReference>
<keyword evidence="4" id="KW-1185">Reference proteome</keyword>
<proteinExistence type="predicted"/>
<keyword evidence="1" id="KW-0560">Oxidoreductase</keyword>
<dbReference type="AlphaFoldDB" id="A0A941EKA2"/>
<organism evidence="3 4">
    <name type="scientific">Actinospica durhamensis</name>
    <dbReference type="NCBI Taxonomy" id="1508375"/>
    <lineage>
        <taxon>Bacteria</taxon>
        <taxon>Bacillati</taxon>
        <taxon>Actinomycetota</taxon>
        <taxon>Actinomycetes</taxon>
        <taxon>Catenulisporales</taxon>
        <taxon>Actinospicaceae</taxon>
        <taxon>Actinospica</taxon>
    </lineage>
</organism>
<dbReference type="Pfam" id="PF01613">
    <property type="entry name" value="Flavin_Reduct"/>
    <property type="match status" value="1"/>
</dbReference>
<dbReference type="PANTHER" id="PTHR30466:SF1">
    <property type="entry name" value="FMN REDUCTASE (NADH) RUTF"/>
    <property type="match status" value="1"/>
</dbReference>
<gene>
    <name evidence="3" type="ORF">KDL01_01445</name>
</gene>
<dbReference type="SUPFAM" id="SSF50475">
    <property type="entry name" value="FMN-binding split barrel"/>
    <property type="match status" value="1"/>
</dbReference>
<name>A0A941EKA2_9ACTN</name>
<dbReference type="InterPro" id="IPR012349">
    <property type="entry name" value="Split_barrel_FMN-bd"/>
</dbReference>
<comment type="caution">
    <text evidence="3">The sequence shown here is derived from an EMBL/GenBank/DDBJ whole genome shotgun (WGS) entry which is preliminary data.</text>
</comment>
<dbReference type="GO" id="GO:0042602">
    <property type="term" value="F:riboflavin reductase (NADPH) activity"/>
    <property type="evidence" value="ECO:0007669"/>
    <property type="project" value="TreeGrafter"/>
</dbReference>
<dbReference type="InterPro" id="IPR050268">
    <property type="entry name" value="NADH-dep_flavin_reductase"/>
</dbReference>
<protein>
    <submittedName>
        <fullName evidence="3">Flavin reductase family protein</fullName>
    </submittedName>
</protein>
<dbReference type="Gene3D" id="2.30.110.10">
    <property type="entry name" value="Electron Transport, Fmn-binding Protein, Chain A"/>
    <property type="match status" value="1"/>
</dbReference>
<dbReference type="GO" id="GO:0006208">
    <property type="term" value="P:pyrimidine nucleobase catabolic process"/>
    <property type="evidence" value="ECO:0007669"/>
    <property type="project" value="TreeGrafter"/>
</dbReference>
<dbReference type="PANTHER" id="PTHR30466">
    <property type="entry name" value="FLAVIN REDUCTASE"/>
    <property type="match status" value="1"/>
</dbReference>
<evidence type="ECO:0000259" key="2">
    <source>
        <dbReference type="SMART" id="SM00903"/>
    </source>
</evidence>
<reference evidence="3" key="1">
    <citation type="submission" date="2021-04" db="EMBL/GenBank/DDBJ databases">
        <title>Genome based classification of Actinospica acidithermotolerans sp. nov., an actinobacterium isolated from an Indonesian hot spring.</title>
        <authorList>
            <person name="Kusuma A.B."/>
            <person name="Putra K.E."/>
            <person name="Nafisah S."/>
            <person name="Loh J."/>
            <person name="Nouioui I."/>
            <person name="Goodfellow M."/>
        </authorList>
    </citation>
    <scope>NUCLEOTIDE SEQUENCE</scope>
    <source>
        <strain evidence="3">CSCA 57</strain>
    </source>
</reference>
<dbReference type="GO" id="GO:0010181">
    <property type="term" value="F:FMN binding"/>
    <property type="evidence" value="ECO:0007669"/>
    <property type="project" value="InterPro"/>
</dbReference>